<keyword evidence="3" id="KW-1185">Reference proteome</keyword>
<protein>
    <submittedName>
        <fullName evidence="2">Helix-turn-helix domain-containing protein</fullName>
    </submittedName>
</protein>
<evidence type="ECO:0000313" key="3">
    <source>
        <dbReference type="Proteomes" id="UP000784128"/>
    </source>
</evidence>
<sequence length="141" mass="15903">MTHNDIKNSSKYRKVDFDDAPLFAGLENDFLPTVFSNQKTDLIGNNVSTEKKKTKRQPQKTLPETDVVNLEKNQNSQGIKTRPAALFLSVADLCSLLSISRATLVRMDKNDAVPGRVKLGGSVRYHRETIEKWLTDLVDKK</sequence>
<gene>
    <name evidence="2" type="ORF">KJB30_07525</name>
</gene>
<feature type="domain" description="Helix-turn-helix" evidence="1">
    <location>
        <begin position="87"/>
        <end position="135"/>
    </location>
</feature>
<dbReference type="Pfam" id="PF12728">
    <property type="entry name" value="HTH_17"/>
    <property type="match status" value="1"/>
</dbReference>
<organism evidence="2 3">
    <name type="scientific">Pelotalea chapellei</name>
    <dbReference type="NCBI Taxonomy" id="44671"/>
    <lineage>
        <taxon>Bacteria</taxon>
        <taxon>Pseudomonadati</taxon>
        <taxon>Thermodesulfobacteriota</taxon>
        <taxon>Desulfuromonadia</taxon>
        <taxon>Geobacterales</taxon>
        <taxon>Geobacteraceae</taxon>
        <taxon>Pelotalea</taxon>
    </lineage>
</organism>
<evidence type="ECO:0000313" key="2">
    <source>
        <dbReference type="EMBL" id="MBT1071628.1"/>
    </source>
</evidence>
<accession>A0ABS5U7H5</accession>
<proteinExistence type="predicted"/>
<dbReference type="Proteomes" id="UP000784128">
    <property type="component" value="Unassembled WGS sequence"/>
</dbReference>
<name>A0ABS5U7H5_9BACT</name>
<dbReference type="SUPFAM" id="SSF46955">
    <property type="entry name" value="Putative DNA-binding domain"/>
    <property type="match status" value="1"/>
</dbReference>
<reference evidence="2 3" key="1">
    <citation type="submission" date="2021-05" db="EMBL/GenBank/DDBJ databases">
        <title>The draft genome of Geobacter chapellei DSM 13688.</title>
        <authorList>
            <person name="Xu Z."/>
            <person name="Masuda Y."/>
            <person name="Itoh H."/>
            <person name="Senoo K."/>
        </authorList>
    </citation>
    <scope>NUCLEOTIDE SEQUENCE [LARGE SCALE GENOMIC DNA]</scope>
    <source>
        <strain evidence="2 3">DSM 13688</strain>
    </source>
</reference>
<dbReference type="InterPro" id="IPR041657">
    <property type="entry name" value="HTH_17"/>
</dbReference>
<dbReference type="EMBL" id="JAHDYS010000006">
    <property type="protein sequence ID" value="MBT1071628.1"/>
    <property type="molecule type" value="Genomic_DNA"/>
</dbReference>
<dbReference type="InterPro" id="IPR009061">
    <property type="entry name" value="DNA-bd_dom_put_sf"/>
</dbReference>
<evidence type="ECO:0000259" key="1">
    <source>
        <dbReference type="Pfam" id="PF12728"/>
    </source>
</evidence>
<dbReference type="RefSeq" id="WP_214297596.1">
    <property type="nucleotide sequence ID" value="NZ_JAHDYS010000006.1"/>
</dbReference>
<comment type="caution">
    <text evidence="2">The sequence shown here is derived from an EMBL/GenBank/DDBJ whole genome shotgun (WGS) entry which is preliminary data.</text>
</comment>